<accession>A0A6C2U4D4</accession>
<sequence>MVDGVQFDHASERAFQRSLDNVFDQSQRSAADTVKYGAIRFATSGRASSKIGKKNRDVVPNSSKNGAKWLIVVKNQKGKPDRMLPTNALRDPRRVIKMRGAAKNSWNGVFRTLNGKTKAVAGGGRGASWGTAKKRGMDTHAPSITIENFTSYMMKAFPAILPTAYNKAANAMQAILDRKVSKEFERAWN</sequence>
<proteinExistence type="predicted"/>
<name>A0A6C2U4D4_PONDE</name>
<dbReference type="RefSeq" id="WP_136080376.1">
    <property type="nucleotide sequence ID" value="NZ_CAAHFG010000002.1"/>
</dbReference>
<evidence type="ECO:0000313" key="1">
    <source>
        <dbReference type="EMBL" id="VGO14743.1"/>
    </source>
</evidence>
<protein>
    <submittedName>
        <fullName evidence="1">Uncharacterized protein</fullName>
    </submittedName>
</protein>
<evidence type="ECO:0000313" key="2">
    <source>
        <dbReference type="Proteomes" id="UP000366872"/>
    </source>
</evidence>
<gene>
    <name evidence="1" type="ORF">PDESU_03312</name>
</gene>
<organism evidence="1 2">
    <name type="scientific">Pontiella desulfatans</name>
    <dbReference type="NCBI Taxonomy" id="2750659"/>
    <lineage>
        <taxon>Bacteria</taxon>
        <taxon>Pseudomonadati</taxon>
        <taxon>Kiritimatiellota</taxon>
        <taxon>Kiritimatiellia</taxon>
        <taxon>Kiritimatiellales</taxon>
        <taxon>Pontiellaceae</taxon>
        <taxon>Pontiella</taxon>
    </lineage>
</organism>
<dbReference type="Proteomes" id="UP000366872">
    <property type="component" value="Unassembled WGS sequence"/>
</dbReference>
<keyword evidence="2" id="KW-1185">Reference proteome</keyword>
<dbReference type="EMBL" id="CAAHFG010000002">
    <property type="protein sequence ID" value="VGO14743.1"/>
    <property type="molecule type" value="Genomic_DNA"/>
</dbReference>
<reference evidence="1 2" key="1">
    <citation type="submission" date="2019-04" db="EMBL/GenBank/DDBJ databases">
        <authorList>
            <person name="Van Vliet M D."/>
        </authorList>
    </citation>
    <scope>NUCLEOTIDE SEQUENCE [LARGE SCALE GENOMIC DNA]</scope>
    <source>
        <strain evidence="1 2">F1</strain>
    </source>
</reference>
<dbReference type="AlphaFoldDB" id="A0A6C2U4D4"/>